<dbReference type="EMBL" id="MH845412">
    <property type="protein sequence ID" value="AYJ73334.1"/>
    <property type="molecule type" value="Genomic_DNA"/>
</dbReference>
<dbReference type="Proteomes" id="UP000279491">
    <property type="component" value="Segment"/>
</dbReference>
<gene>
    <name evidence="1" type="ORF">CS01_046</name>
</gene>
<evidence type="ECO:0000313" key="2">
    <source>
        <dbReference type="Proteomes" id="UP000279491"/>
    </source>
</evidence>
<keyword evidence="2" id="KW-1185">Reference proteome</keyword>
<reference evidence="1" key="1">
    <citation type="submission" date="2018-09" db="EMBL/GenBank/DDBJ databases">
        <title>Genome Analysis and Characterisation of Bacteriophage CS01 Active against Cronobacter sakazakii.</title>
        <authorList>
            <person name="Kim G.-H."/>
            <person name="Kim J."/>
            <person name="Yoon S.-S."/>
        </authorList>
    </citation>
    <scope>NUCLEOTIDE SEQUENCE [LARGE SCALE GENOMIC DNA]</scope>
</reference>
<accession>A0A3B8DJG5</accession>
<evidence type="ECO:0000313" key="1">
    <source>
        <dbReference type="EMBL" id="AYJ73334.1"/>
    </source>
</evidence>
<organism evidence="1">
    <name type="scientific">Cronobacter phage CS01</name>
    <dbReference type="NCBI Taxonomy" id="2496544"/>
    <lineage>
        <taxon>Viruses</taxon>
        <taxon>Duplodnaviria</taxon>
        <taxon>Heunggongvirae</taxon>
        <taxon>Uroviricota</taxon>
        <taxon>Caudoviricetes</taxon>
        <taxon>Drexlerviridae</taxon>
        <taxon>Kyungwonvirus</taxon>
        <taxon>Kyungwonvirus CS01</taxon>
    </lineage>
</organism>
<sequence length="98" mass="11209">MEQNVKKIDMATAQAIVSDMQMIKMLCVQAQSYSDCLGTLKFRYQSVSVDLEIFPEHISELWDWPLSASSLEQFHTRALRFARMAEAHAIWLATNVEG</sequence>
<protein>
    <submittedName>
        <fullName evidence="1">Uncharacterized protein</fullName>
    </submittedName>
</protein>
<name>A0A3B8DJG5_9CAUD</name>
<proteinExistence type="predicted"/>